<accession>A0AA97FJG5</accession>
<dbReference type="InterPro" id="IPR011055">
    <property type="entry name" value="Dup_hybrid_motif"/>
</dbReference>
<gene>
    <name evidence="2" type="ORF">N8K70_04000</name>
</gene>
<dbReference type="RefSeq" id="WP_317140325.1">
    <property type="nucleotide sequence ID" value="NZ_CP118157.1"/>
</dbReference>
<feature type="domain" description="M23ase beta-sheet core" evidence="1">
    <location>
        <begin position="34"/>
        <end position="120"/>
    </location>
</feature>
<dbReference type="AlphaFoldDB" id="A0AA97FJG5"/>
<dbReference type="InterPro" id="IPR016047">
    <property type="entry name" value="M23ase_b-sheet_dom"/>
</dbReference>
<dbReference type="PANTHER" id="PTHR21666:SF270">
    <property type="entry name" value="MUREIN HYDROLASE ACTIVATOR ENVC"/>
    <property type="match status" value="1"/>
</dbReference>
<dbReference type="SUPFAM" id="SSF51261">
    <property type="entry name" value="Duplicated hybrid motif"/>
    <property type="match status" value="1"/>
</dbReference>
<proteinExistence type="predicted"/>
<dbReference type="PANTHER" id="PTHR21666">
    <property type="entry name" value="PEPTIDASE-RELATED"/>
    <property type="match status" value="1"/>
</dbReference>
<keyword evidence="3" id="KW-1185">Reference proteome</keyword>
<dbReference type="GO" id="GO:0004222">
    <property type="term" value="F:metalloendopeptidase activity"/>
    <property type="evidence" value="ECO:0007669"/>
    <property type="project" value="TreeGrafter"/>
</dbReference>
<dbReference type="EMBL" id="CP118157">
    <property type="protein sequence ID" value="WOF23854.1"/>
    <property type="molecule type" value="Genomic_DNA"/>
</dbReference>
<organism evidence="2 3">
    <name type="scientific">Microbacterium betulae</name>
    <dbReference type="NCBI Taxonomy" id="2981139"/>
    <lineage>
        <taxon>Bacteria</taxon>
        <taxon>Bacillati</taxon>
        <taxon>Actinomycetota</taxon>
        <taxon>Actinomycetes</taxon>
        <taxon>Micrococcales</taxon>
        <taxon>Microbacteriaceae</taxon>
        <taxon>Microbacterium</taxon>
    </lineage>
</organism>
<dbReference type="KEGG" id="mbet:N8K70_04000"/>
<evidence type="ECO:0000313" key="2">
    <source>
        <dbReference type="EMBL" id="WOF23854.1"/>
    </source>
</evidence>
<protein>
    <submittedName>
        <fullName evidence="2">M23 family metallopeptidase</fullName>
    </submittedName>
</protein>
<dbReference type="CDD" id="cd12797">
    <property type="entry name" value="M23_peptidase"/>
    <property type="match status" value="1"/>
</dbReference>
<evidence type="ECO:0000313" key="3">
    <source>
        <dbReference type="Proteomes" id="UP001305498"/>
    </source>
</evidence>
<dbReference type="Gene3D" id="2.70.70.10">
    <property type="entry name" value="Glucose Permease (Domain IIA)"/>
    <property type="match status" value="1"/>
</dbReference>
<dbReference type="InterPro" id="IPR050570">
    <property type="entry name" value="Cell_wall_metabolism_enzyme"/>
</dbReference>
<dbReference type="Proteomes" id="UP001305498">
    <property type="component" value="Chromosome"/>
</dbReference>
<dbReference type="Pfam" id="PF01551">
    <property type="entry name" value="Peptidase_M23"/>
    <property type="match status" value="1"/>
</dbReference>
<reference evidence="2 3" key="1">
    <citation type="submission" date="2023-02" db="EMBL/GenBank/DDBJ databases">
        <title>Microbacterium betulae sp. nov., isolated from birch wood.</title>
        <authorList>
            <person name="Pasciak M."/>
            <person name="Pawlik K.J."/>
            <person name="Martynowski D."/>
            <person name="Laczmanski L."/>
            <person name="Ciekot J."/>
            <person name="Szponar B."/>
            <person name="Wojcik-Fatla A."/>
            <person name="Mackiewicz B."/>
            <person name="Farian E."/>
            <person name="Cholewa G."/>
            <person name="Cholewa A."/>
            <person name="Dutkiewicz J."/>
        </authorList>
    </citation>
    <scope>NUCLEOTIDE SEQUENCE [LARGE SCALE GENOMIC DNA]</scope>
    <source>
        <strain evidence="2 3">AB</strain>
    </source>
</reference>
<evidence type="ECO:0000259" key="1">
    <source>
        <dbReference type="Pfam" id="PF01551"/>
    </source>
</evidence>
<name>A0AA97FJG5_9MICO</name>
<sequence>MAAVIWPNGSATRPTVTSLYGNRTHPVSGVPLSFHHGIDLVGWSTVVAPCDGVVTLARYNGGAGNEVRIRRPNGDSVRLMHHASFLTREGATIRQGDPVGIMGTTGNSTGVHSHYEFRDAAWNSLEPNAYIAAANAGQGASVPDSNDTTPGGIAALIEGDPVLTFFRYNSLIFVIVGSQSIDLKKEADAKKLIDIARILHERDPQVYPKPPVYSKPESFFNLDTAGFHLLRAVYPPRG</sequence>